<sequence>GRNTTYRWSFICPNETIFNQEVLTCTRPRDSIDCEDSPMFYHLNMEIGKETNDTEQNELNKPTDDKNESKQPENKPQRRRPVKKQNLIVDELMKEVKKENILAEELDEELTPVVEETEKVEDLDNDAEVERQQEKIQEAQNVEDKSTEKKEVEETKPVVQEVDAEYVMKGKRMENARLSAERSLRRGRKINRGSYRFQSGH</sequence>
<dbReference type="OrthoDB" id="6407151at2759"/>
<evidence type="ECO:0000313" key="2">
    <source>
        <dbReference type="EMBL" id="JAT85387.1"/>
    </source>
</evidence>
<feature type="region of interest" description="Disordered" evidence="1">
    <location>
        <begin position="119"/>
        <end position="156"/>
    </location>
</feature>
<proteinExistence type="predicted"/>
<organism evidence="2">
    <name type="scientific">Pectinophora gossypiella</name>
    <name type="common">Cotton pink bollworm</name>
    <name type="synonym">Depressaria gossypiella</name>
    <dbReference type="NCBI Taxonomy" id="13191"/>
    <lineage>
        <taxon>Eukaryota</taxon>
        <taxon>Metazoa</taxon>
        <taxon>Ecdysozoa</taxon>
        <taxon>Arthropoda</taxon>
        <taxon>Hexapoda</taxon>
        <taxon>Insecta</taxon>
        <taxon>Pterygota</taxon>
        <taxon>Neoptera</taxon>
        <taxon>Endopterygota</taxon>
        <taxon>Lepidoptera</taxon>
        <taxon>Glossata</taxon>
        <taxon>Ditrysia</taxon>
        <taxon>Gelechioidea</taxon>
        <taxon>Gelechiidae</taxon>
        <taxon>Apatetrinae</taxon>
        <taxon>Pectinophora</taxon>
    </lineage>
</organism>
<dbReference type="EMBL" id="GDQN01005667">
    <property type="protein sequence ID" value="JAT85387.1"/>
    <property type="molecule type" value="Transcribed_RNA"/>
</dbReference>
<dbReference type="AlphaFoldDB" id="A0A1E1WEP1"/>
<reference evidence="2" key="1">
    <citation type="submission" date="2015-09" db="EMBL/GenBank/DDBJ databases">
        <title>De novo assembly of Pectinophora gossypiella (Pink Bollworm) gut transcriptome.</title>
        <authorList>
            <person name="Tassone E.E."/>
        </authorList>
    </citation>
    <scope>NUCLEOTIDE SEQUENCE</scope>
</reference>
<feature type="region of interest" description="Disordered" evidence="1">
    <location>
        <begin position="172"/>
        <end position="201"/>
    </location>
</feature>
<feature type="non-terminal residue" evidence="2">
    <location>
        <position position="1"/>
    </location>
</feature>
<gene>
    <name evidence="2" type="ORF">g.9071</name>
</gene>
<evidence type="ECO:0008006" key="3">
    <source>
        <dbReference type="Google" id="ProtNLM"/>
    </source>
</evidence>
<feature type="region of interest" description="Disordered" evidence="1">
    <location>
        <begin position="49"/>
        <end position="85"/>
    </location>
</feature>
<protein>
    <recommendedName>
        <fullName evidence="3">Chitin-binding type-2 domain-containing protein</fullName>
    </recommendedName>
</protein>
<feature type="compositionally biased region" description="Basic and acidic residues" evidence="1">
    <location>
        <begin position="172"/>
        <end position="184"/>
    </location>
</feature>
<name>A0A1E1WEP1_PECGO</name>
<feature type="compositionally biased region" description="Basic and acidic residues" evidence="1">
    <location>
        <begin position="61"/>
        <end position="76"/>
    </location>
</feature>
<accession>A0A1E1WEP1</accession>
<evidence type="ECO:0000256" key="1">
    <source>
        <dbReference type="SAM" id="MobiDB-lite"/>
    </source>
</evidence>